<dbReference type="Pfam" id="PF13411">
    <property type="entry name" value="MerR_1"/>
    <property type="match status" value="1"/>
</dbReference>
<dbReference type="PROSITE" id="PS00552">
    <property type="entry name" value="HTH_MERR_1"/>
    <property type="match status" value="1"/>
</dbReference>
<dbReference type="InterPro" id="IPR000551">
    <property type="entry name" value="MerR-type_HTH_dom"/>
</dbReference>
<accession>A0ABY2I1G4</accession>
<comment type="caution">
    <text evidence="7">The sequence shown here is derived from an EMBL/GenBank/DDBJ whole genome shotgun (WGS) entry which is preliminary data.</text>
</comment>
<dbReference type="EMBL" id="SOFD01000037">
    <property type="protein sequence ID" value="TFB74138.1"/>
    <property type="molecule type" value="Genomic_DNA"/>
</dbReference>
<feature type="domain" description="HTH merR-type" evidence="6">
    <location>
        <begin position="21"/>
        <end position="87"/>
    </location>
</feature>
<keyword evidence="8" id="KW-1185">Reference proteome</keyword>
<evidence type="ECO:0000313" key="7">
    <source>
        <dbReference type="EMBL" id="TFB74138.1"/>
    </source>
</evidence>
<evidence type="ECO:0000259" key="6">
    <source>
        <dbReference type="PROSITE" id="PS50937"/>
    </source>
</evidence>
<evidence type="ECO:0000256" key="5">
    <source>
        <dbReference type="SAM" id="Coils"/>
    </source>
</evidence>
<dbReference type="SUPFAM" id="SSF46955">
    <property type="entry name" value="Putative DNA-binding domain"/>
    <property type="match status" value="1"/>
</dbReference>
<organism evidence="7 8">
    <name type="scientific">Cryobacterium flavum</name>
    <dbReference type="NCBI Taxonomy" id="1424659"/>
    <lineage>
        <taxon>Bacteria</taxon>
        <taxon>Bacillati</taxon>
        <taxon>Actinomycetota</taxon>
        <taxon>Actinomycetes</taxon>
        <taxon>Micrococcales</taxon>
        <taxon>Microbacteriaceae</taxon>
        <taxon>Cryobacterium</taxon>
    </lineage>
</organism>
<evidence type="ECO:0000256" key="3">
    <source>
        <dbReference type="ARBA" id="ARBA00023125"/>
    </source>
</evidence>
<keyword evidence="5" id="KW-0175">Coiled coil</keyword>
<keyword evidence="1" id="KW-0678">Repressor</keyword>
<feature type="coiled-coil region" evidence="5">
    <location>
        <begin position="86"/>
        <end position="113"/>
    </location>
</feature>
<evidence type="ECO:0000256" key="2">
    <source>
        <dbReference type="ARBA" id="ARBA00023015"/>
    </source>
</evidence>
<evidence type="ECO:0000256" key="4">
    <source>
        <dbReference type="ARBA" id="ARBA00023163"/>
    </source>
</evidence>
<keyword evidence="2" id="KW-0805">Transcription regulation</keyword>
<name>A0ABY2I1G4_9MICO</name>
<protein>
    <submittedName>
        <fullName evidence="7">MerR family transcriptional regulator</fullName>
    </submittedName>
</protein>
<dbReference type="PANTHER" id="PTHR30204:SF69">
    <property type="entry name" value="MERR-FAMILY TRANSCRIPTIONAL REGULATOR"/>
    <property type="match status" value="1"/>
</dbReference>
<proteinExistence type="predicted"/>
<dbReference type="Gene3D" id="1.10.1660.10">
    <property type="match status" value="1"/>
</dbReference>
<dbReference type="Proteomes" id="UP000298252">
    <property type="component" value="Unassembled WGS sequence"/>
</dbReference>
<keyword evidence="4" id="KW-0804">Transcription</keyword>
<keyword evidence="3" id="KW-0238">DNA-binding</keyword>
<dbReference type="CDD" id="cd01106">
    <property type="entry name" value="HTH_TipAL-Mta"/>
    <property type="match status" value="1"/>
</dbReference>
<dbReference type="PROSITE" id="PS50937">
    <property type="entry name" value="HTH_MERR_2"/>
    <property type="match status" value="1"/>
</dbReference>
<evidence type="ECO:0000256" key="1">
    <source>
        <dbReference type="ARBA" id="ARBA00022491"/>
    </source>
</evidence>
<sequence length="159" mass="17063">MRAICNAGRVSSHSAGGPELIGAVAVSLGVSVRALHHWDALGVVSPSLRTGGGYRAYLPAEVARLRRVLILRELGVPLGEIPALLIADGDTRRAELERRRKELGEKIHQLQNLAEDVGRLLAANTSGVLLSASEQVDVFGDEWDPSWSVAARVRWGDTA</sequence>
<dbReference type="InterPro" id="IPR047057">
    <property type="entry name" value="MerR_fam"/>
</dbReference>
<dbReference type="InterPro" id="IPR009061">
    <property type="entry name" value="DNA-bd_dom_put_sf"/>
</dbReference>
<dbReference type="SMART" id="SM00422">
    <property type="entry name" value="HTH_MERR"/>
    <property type="match status" value="1"/>
</dbReference>
<gene>
    <name evidence="7" type="ORF">E3O21_16085</name>
</gene>
<evidence type="ECO:0000313" key="8">
    <source>
        <dbReference type="Proteomes" id="UP000298252"/>
    </source>
</evidence>
<dbReference type="PANTHER" id="PTHR30204">
    <property type="entry name" value="REDOX-CYCLING DRUG-SENSING TRANSCRIPTIONAL ACTIVATOR SOXR"/>
    <property type="match status" value="1"/>
</dbReference>
<reference evidence="7 8" key="1">
    <citation type="submission" date="2019-03" db="EMBL/GenBank/DDBJ databases">
        <title>Genomics of glacier-inhabiting Cryobacterium strains.</title>
        <authorList>
            <person name="Liu Q."/>
            <person name="Xin Y.-H."/>
        </authorList>
    </citation>
    <scope>NUCLEOTIDE SEQUENCE [LARGE SCALE GENOMIC DNA]</scope>
    <source>
        <strain evidence="7 8">Hh8</strain>
    </source>
</reference>